<evidence type="ECO:0000256" key="1">
    <source>
        <dbReference type="SAM" id="MobiDB-lite"/>
    </source>
</evidence>
<evidence type="ECO:0000256" key="2">
    <source>
        <dbReference type="SAM" id="SignalP"/>
    </source>
</evidence>
<keyword evidence="2" id="KW-0732">Signal</keyword>
<dbReference type="RefSeq" id="WP_136897882.1">
    <property type="nucleotide sequence ID" value="NZ_SWJE01000015.1"/>
</dbReference>
<reference evidence="3 4" key="1">
    <citation type="submission" date="2019-04" db="EMBL/GenBank/DDBJ databases">
        <title>Trinickia sp. 7GSK02, isolated from subtropical forest soil.</title>
        <authorList>
            <person name="Gao Z.-H."/>
            <person name="Qiu L.-H."/>
        </authorList>
    </citation>
    <scope>NUCLEOTIDE SEQUENCE [LARGE SCALE GENOMIC DNA]</scope>
    <source>
        <strain evidence="3 4">7GSK02</strain>
    </source>
</reference>
<feature type="region of interest" description="Disordered" evidence="1">
    <location>
        <begin position="162"/>
        <end position="182"/>
    </location>
</feature>
<feature type="chain" id="PRO_5020199777" evidence="2">
    <location>
        <begin position="26"/>
        <end position="182"/>
    </location>
</feature>
<keyword evidence="4" id="KW-1185">Reference proteome</keyword>
<dbReference type="Proteomes" id="UP000305539">
    <property type="component" value="Unassembled WGS sequence"/>
</dbReference>
<organism evidence="3 4">
    <name type="scientific">Trinickia terrae</name>
    <dbReference type="NCBI Taxonomy" id="2571161"/>
    <lineage>
        <taxon>Bacteria</taxon>
        <taxon>Pseudomonadati</taxon>
        <taxon>Pseudomonadota</taxon>
        <taxon>Betaproteobacteria</taxon>
        <taxon>Burkholderiales</taxon>
        <taxon>Burkholderiaceae</taxon>
        <taxon>Trinickia</taxon>
    </lineage>
</organism>
<dbReference type="Pfam" id="PF13801">
    <property type="entry name" value="Metal_resist"/>
    <property type="match status" value="1"/>
</dbReference>
<accession>A0A4U1HNW5</accession>
<gene>
    <name evidence="3" type="ORF">FAZ69_25580</name>
</gene>
<dbReference type="Gene3D" id="1.20.120.1490">
    <property type="match status" value="1"/>
</dbReference>
<proteinExistence type="predicted"/>
<name>A0A4U1HNW5_9BURK</name>
<comment type="caution">
    <text evidence="3">The sequence shown here is derived from an EMBL/GenBank/DDBJ whole genome shotgun (WGS) entry which is preliminary data.</text>
</comment>
<dbReference type="InterPro" id="IPR025961">
    <property type="entry name" value="Metal_resist"/>
</dbReference>
<protein>
    <submittedName>
        <fullName evidence="3">Periplasmic heavy metal sensor</fullName>
    </submittedName>
</protein>
<feature type="signal peptide" evidence="2">
    <location>
        <begin position="1"/>
        <end position="25"/>
    </location>
</feature>
<dbReference type="OrthoDB" id="9035603at2"/>
<evidence type="ECO:0000313" key="4">
    <source>
        <dbReference type="Proteomes" id="UP000305539"/>
    </source>
</evidence>
<evidence type="ECO:0000313" key="3">
    <source>
        <dbReference type="EMBL" id="TKC83069.1"/>
    </source>
</evidence>
<dbReference type="AlphaFoldDB" id="A0A4U1HNW5"/>
<dbReference type="EMBL" id="SWJE01000015">
    <property type="protein sequence ID" value="TKC83069.1"/>
    <property type="molecule type" value="Genomic_DNA"/>
</dbReference>
<sequence length="182" mass="20553">MKNKISRLLAITAASLAVTFGAAYAAQGDMPMGGPGGPGGWHHGGFEKQLNQLHAQLKLSPDQEKQWQDALNTMKQNRDAARKSHEQMHDQFKAMQQQPILDLNALHDAHVKAQQQDEQLREQTAQAWLAFYNGLNDQQKTIVSTALKQHFAKMEQFREKMEQHWEHHHQDKGAASDAMPAQ</sequence>
<feature type="compositionally biased region" description="Basic and acidic residues" evidence="1">
    <location>
        <begin position="162"/>
        <end position="174"/>
    </location>
</feature>